<proteinExistence type="predicted"/>
<dbReference type="RefSeq" id="WP_209705275.1">
    <property type="nucleotide sequence ID" value="NZ_JAFIDA010000001.1"/>
</dbReference>
<evidence type="ECO:0000313" key="2">
    <source>
        <dbReference type="Proteomes" id="UP000675163"/>
    </source>
</evidence>
<reference evidence="1" key="1">
    <citation type="submission" date="2021-02" db="EMBL/GenBank/DDBJ databases">
        <title>Sequencing the genomes of 1000 actinobacteria strains.</title>
        <authorList>
            <person name="Klenk H.-P."/>
        </authorList>
    </citation>
    <scope>NUCLEOTIDE SEQUENCE</scope>
    <source>
        <strain evidence="1">DSM 22850</strain>
    </source>
</reference>
<dbReference type="Proteomes" id="UP000675163">
    <property type="component" value="Unassembled WGS sequence"/>
</dbReference>
<evidence type="ECO:0000313" key="1">
    <source>
        <dbReference type="EMBL" id="MBP1326349.1"/>
    </source>
</evidence>
<protein>
    <submittedName>
        <fullName evidence="1">Uncharacterized protein</fullName>
    </submittedName>
</protein>
<dbReference type="AlphaFoldDB" id="A0A940PW20"/>
<organism evidence="1 2">
    <name type="scientific">Leucobacter exalbidus</name>
    <dbReference type="NCBI Taxonomy" id="662960"/>
    <lineage>
        <taxon>Bacteria</taxon>
        <taxon>Bacillati</taxon>
        <taxon>Actinomycetota</taxon>
        <taxon>Actinomycetes</taxon>
        <taxon>Micrococcales</taxon>
        <taxon>Microbacteriaceae</taxon>
        <taxon>Leucobacter</taxon>
    </lineage>
</organism>
<dbReference type="EMBL" id="JAFIDA010000001">
    <property type="protein sequence ID" value="MBP1326349.1"/>
    <property type="molecule type" value="Genomic_DNA"/>
</dbReference>
<name>A0A940PW20_9MICO</name>
<comment type="caution">
    <text evidence="1">The sequence shown here is derived from an EMBL/GenBank/DDBJ whole genome shotgun (WGS) entry which is preliminary data.</text>
</comment>
<accession>A0A940PW20</accession>
<sequence>MTAGEATPNVGLYKYFEIGWEISEVIWLAAELLKERWLAGTFSSIEEAT</sequence>
<gene>
    <name evidence="1" type="ORF">JOF28_001581</name>
</gene>
<keyword evidence="2" id="KW-1185">Reference proteome</keyword>